<evidence type="ECO:0000313" key="2">
    <source>
        <dbReference type="Proteomes" id="UP001054837"/>
    </source>
</evidence>
<reference evidence="1 2" key="1">
    <citation type="submission" date="2021-06" db="EMBL/GenBank/DDBJ databases">
        <title>Caerostris darwini draft genome.</title>
        <authorList>
            <person name="Kono N."/>
            <person name="Arakawa K."/>
        </authorList>
    </citation>
    <scope>NUCLEOTIDE SEQUENCE [LARGE SCALE GENOMIC DNA]</scope>
</reference>
<name>A0AAV4X924_9ARAC</name>
<dbReference type="Proteomes" id="UP001054837">
    <property type="component" value="Unassembled WGS sequence"/>
</dbReference>
<comment type="caution">
    <text evidence="1">The sequence shown here is derived from an EMBL/GenBank/DDBJ whole genome shotgun (WGS) entry which is preliminary data.</text>
</comment>
<dbReference type="EMBL" id="BPLQ01015729">
    <property type="protein sequence ID" value="GIY91112.1"/>
    <property type="molecule type" value="Genomic_DNA"/>
</dbReference>
<organism evidence="1 2">
    <name type="scientific">Caerostris darwini</name>
    <dbReference type="NCBI Taxonomy" id="1538125"/>
    <lineage>
        <taxon>Eukaryota</taxon>
        <taxon>Metazoa</taxon>
        <taxon>Ecdysozoa</taxon>
        <taxon>Arthropoda</taxon>
        <taxon>Chelicerata</taxon>
        <taxon>Arachnida</taxon>
        <taxon>Araneae</taxon>
        <taxon>Araneomorphae</taxon>
        <taxon>Entelegynae</taxon>
        <taxon>Araneoidea</taxon>
        <taxon>Araneidae</taxon>
        <taxon>Caerostris</taxon>
    </lineage>
</organism>
<proteinExistence type="predicted"/>
<gene>
    <name evidence="1" type="ORF">CDAR_443851</name>
</gene>
<accession>A0AAV4X924</accession>
<dbReference type="AlphaFoldDB" id="A0AAV4X924"/>
<keyword evidence="2" id="KW-1185">Reference proteome</keyword>
<sequence length="100" mass="12089">MSIPDKRSECPNVRTARFGFQQEMSNLLVSIRNKHHRYADQNVLMSEQLDWSSTRYIESTCFHKEWASQLCWSEYPNIRTTNVEQRDSDLYKRFRTYSFP</sequence>
<evidence type="ECO:0000313" key="1">
    <source>
        <dbReference type="EMBL" id="GIY91112.1"/>
    </source>
</evidence>
<protein>
    <submittedName>
        <fullName evidence="1">Uncharacterized protein</fullName>
    </submittedName>
</protein>